<keyword evidence="4" id="KW-1003">Cell membrane</keyword>
<evidence type="ECO:0000313" key="12">
    <source>
        <dbReference type="EMBL" id="ROQ24143.1"/>
    </source>
</evidence>
<comment type="similarity">
    <text evidence="2 9">Belongs to the resistance-nodulation-cell division (RND) (TC 2.A.6) family.</text>
</comment>
<comment type="caution">
    <text evidence="9">Lacks conserved residue(s) required for the propagation of feature annotation.</text>
</comment>
<sequence length="1066" mass="114549">MNLSRFFIDRPIFAGVLSVLIFLAGAVSLPLLPISEYPEVVPPTVVVKASYPGANPKVIAETVATPLEESINGVEGMLYMNSQATTDGAMTLNVVFALGTDPDKAQQLVQNRVAQAEAKLPQEVQRLGVTTTKASPDLTMVVHLVSPNDRYGMDYLRNYALLHIRDRLARVKGVGDVAIFGGGEYAMRVWLDPQKVAERGLSASDVVSAIQGQNVQAAAGIIGGSPSLPGTELQLSVNAKGRLKDPEEFGNIIIRTSQDGAVTRLKDVARIEMGAADYSLRSLLNNKPAVGIGIHQAPGANALEISTQVRAIMQEIGKKMPEGVQYRIAYDPTQFVRASIESVIHTLLEAIALVVLVVVVFLQTWRASLIPLLAVPISIVGTFAVLNLLGFSINALSLFGLVLAIGIVVDDAIVVVENVERNIEAGLSAREATYRAMREVSGPIIAIALVLVAVFVPLAFFSGLTGQFYKQFAVTIAISTVISAFNSLTLSPALSALLLRGHDAPKDWLTRFMERYLGWFFTGFNKLFHRGSDTYQGGVRRVLNHKGAMLVMYLALGAVTGGLLKSVPSGYVPAQDKQYLVGFAQLPDGATLDRTESVIRRMGELAMNNPNVADTLAFPGLSISGFTNSPNSGIVFVVLKPFAERKRADQSGAAVAGQLNQAFGGIQDAFIAMFPPPPVQGLGTTGGFKLQLEDRGDLGYDAMNKAVADFTAKAAKAPELTGIYSNWKLNVPQLYADIDRTKARQLGVPLADIFDTLSIYLGSAYVNDFNAFGRTYTVRVQADAPYRTKPENIGGLKVRSQNGDMVPLAALMKVEPSYGPERVMRYNGFLSADVNGGPAPGYSSGQAQDAIARIAQETLPPGISYEWTELTYQQILAGNSAVWLFPLTILLVFLVLAAQYESLMLPLAIVLIVPMSVLAAMVGVWLTGGDNNIFTQIGLMVLVGLSAKNAILIVEFARELEFTGKTPVQAAIEACKLRLRPILMTSIAFIMGVLPLVLSSGAGAEMRQAMGIAVFSGMIGVTLFGLMLTPVFYVGLRRLSGNRPLKQHGQTPHFEGFAEEQPARQS</sequence>
<feature type="transmembrane region" description="Helical" evidence="9">
    <location>
        <begin position="369"/>
        <end position="389"/>
    </location>
</feature>
<dbReference type="InterPro" id="IPR027463">
    <property type="entry name" value="AcrB_DN_DC_subdom"/>
</dbReference>
<dbReference type="Gene3D" id="1.20.1640.10">
    <property type="entry name" value="Multidrug efflux transporter AcrB transmembrane domain"/>
    <property type="match status" value="2"/>
</dbReference>
<evidence type="ECO:0000256" key="10">
    <source>
        <dbReference type="SAM" id="MobiDB-lite"/>
    </source>
</evidence>
<dbReference type="SUPFAM" id="SSF82866">
    <property type="entry name" value="Multidrug efflux transporter AcrB transmembrane domain"/>
    <property type="match status" value="2"/>
</dbReference>
<keyword evidence="8 9" id="KW-0472">Membrane</keyword>
<dbReference type="GO" id="GO:0005886">
    <property type="term" value="C:plasma membrane"/>
    <property type="evidence" value="ECO:0007669"/>
    <property type="project" value="UniProtKB-SubCell"/>
</dbReference>
<evidence type="ECO:0000256" key="6">
    <source>
        <dbReference type="ARBA" id="ARBA00022692"/>
    </source>
</evidence>
<dbReference type="NCBIfam" id="TIGR00915">
    <property type="entry name" value="2A0602"/>
    <property type="match status" value="1"/>
</dbReference>
<feature type="transmembrane region" description="Helical" evidence="9">
    <location>
        <begin position="440"/>
        <end position="460"/>
    </location>
</feature>
<evidence type="ECO:0000256" key="1">
    <source>
        <dbReference type="ARBA" id="ARBA00004429"/>
    </source>
</evidence>
<feature type="domain" description="SSD" evidence="11">
    <location>
        <begin position="368"/>
        <end position="497"/>
    </location>
</feature>
<dbReference type="InterPro" id="IPR004764">
    <property type="entry name" value="MdtF-like"/>
</dbReference>
<dbReference type="Gene3D" id="3.30.70.1320">
    <property type="entry name" value="Multidrug efflux transporter AcrB pore domain like"/>
    <property type="match status" value="1"/>
</dbReference>
<evidence type="ECO:0000256" key="2">
    <source>
        <dbReference type="ARBA" id="ARBA00010942"/>
    </source>
</evidence>
<comment type="caution">
    <text evidence="12">The sequence shown here is derived from an EMBL/GenBank/DDBJ whole genome shotgun (WGS) entry which is preliminary data.</text>
</comment>
<feature type="transmembrane region" description="Helical" evidence="9">
    <location>
        <begin position="880"/>
        <end position="898"/>
    </location>
</feature>
<dbReference type="STRING" id="584787.GCA_001247655_01261"/>
<protein>
    <recommendedName>
        <fullName evidence="9">Efflux pump membrane transporter</fullName>
    </recommendedName>
</protein>
<dbReference type="PROSITE" id="PS50156">
    <property type="entry name" value="SSD"/>
    <property type="match status" value="1"/>
</dbReference>
<feature type="region of interest" description="Disordered" evidence="10">
    <location>
        <begin position="1044"/>
        <end position="1066"/>
    </location>
</feature>
<evidence type="ECO:0000256" key="8">
    <source>
        <dbReference type="ARBA" id="ARBA00023136"/>
    </source>
</evidence>
<dbReference type="Gene3D" id="3.30.2090.10">
    <property type="entry name" value="Multidrug efflux transporter AcrB TolC docking domain, DN and DC subdomains"/>
    <property type="match status" value="2"/>
</dbReference>
<dbReference type="InterPro" id="IPR000731">
    <property type="entry name" value="SSD"/>
</dbReference>
<feature type="transmembrane region" description="Helical" evidence="9">
    <location>
        <begin position="343"/>
        <end position="362"/>
    </location>
</feature>
<proteinExistence type="inferred from homology"/>
<dbReference type="Proteomes" id="UP000268033">
    <property type="component" value="Unassembled WGS sequence"/>
</dbReference>
<evidence type="ECO:0000256" key="7">
    <source>
        <dbReference type="ARBA" id="ARBA00022989"/>
    </source>
</evidence>
<keyword evidence="13" id="KW-1185">Reference proteome</keyword>
<evidence type="ECO:0000256" key="9">
    <source>
        <dbReference type="RuleBase" id="RU364070"/>
    </source>
</evidence>
<dbReference type="Gene3D" id="3.30.70.1430">
    <property type="entry name" value="Multidrug efflux transporter AcrB pore domain"/>
    <property type="match status" value="2"/>
</dbReference>
<dbReference type="SUPFAM" id="SSF82714">
    <property type="entry name" value="Multidrug efflux transporter AcrB TolC docking domain, DN and DC subdomains"/>
    <property type="match status" value="2"/>
</dbReference>
<dbReference type="InterPro" id="IPR001036">
    <property type="entry name" value="Acrflvin-R"/>
</dbReference>
<evidence type="ECO:0000313" key="13">
    <source>
        <dbReference type="Proteomes" id="UP000268033"/>
    </source>
</evidence>
<name>A0A3N1P6J7_9GAMM</name>
<organism evidence="12 13">
    <name type="scientific">Gallaecimonas pentaromativorans</name>
    <dbReference type="NCBI Taxonomy" id="584787"/>
    <lineage>
        <taxon>Bacteria</taxon>
        <taxon>Pseudomonadati</taxon>
        <taxon>Pseudomonadota</taxon>
        <taxon>Gammaproteobacteria</taxon>
        <taxon>Enterobacterales</taxon>
        <taxon>Gallaecimonadaceae</taxon>
        <taxon>Gallaecimonas</taxon>
    </lineage>
</organism>
<feature type="transmembrane region" description="Helical" evidence="9">
    <location>
        <begin position="550"/>
        <end position="567"/>
    </location>
</feature>
<dbReference type="GO" id="GO:0009636">
    <property type="term" value="P:response to toxic substance"/>
    <property type="evidence" value="ECO:0007669"/>
    <property type="project" value="UniProtKB-ARBA"/>
</dbReference>
<dbReference type="FunFam" id="1.20.1640.10:FF:000001">
    <property type="entry name" value="Efflux pump membrane transporter"/>
    <property type="match status" value="1"/>
</dbReference>
<feature type="transmembrane region" description="Helical" evidence="9">
    <location>
        <begin position="1010"/>
        <end position="1036"/>
    </location>
</feature>
<dbReference type="Pfam" id="PF00873">
    <property type="entry name" value="ACR_tran"/>
    <property type="match status" value="1"/>
</dbReference>
<feature type="transmembrane region" description="Helical" evidence="9">
    <location>
        <begin position="395"/>
        <end position="419"/>
    </location>
</feature>
<keyword evidence="3 9" id="KW-0813">Transport</keyword>
<keyword evidence="5 9" id="KW-0997">Cell inner membrane</keyword>
<dbReference type="EMBL" id="RJUL01000007">
    <property type="protein sequence ID" value="ROQ24143.1"/>
    <property type="molecule type" value="Genomic_DNA"/>
</dbReference>
<dbReference type="GO" id="GO:0042910">
    <property type="term" value="F:xenobiotic transmembrane transporter activity"/>
    <property type="evidence" value="ECO:0007669"/>
    <property type="project" value="TreeGrafter"/>
</dbReference>
<evidence type="ECO:0000256" key="5">
    <source>
        <dbReference type="ARBA" id="ARBA00022519"/>
    </source>
</evidence>
<reference evidence="12 13" key="1">
    <citation type="submission" date="2018-11" db="EMBL/GenBank/DDBJ databases">
        <title>Genomic Encyclopedia of Type Strains, Phase IV (KMG-IV): sequencing the most valuable type-strain genomes for metagenomic binning, comparative biology and taxonomic classification.</title>
        <authorList>
            <person name="Goeker M."/>
        </authorList>
    </citation>
    <scope>NUCLEOTIDE SEQUENCE [LARGE SCALE GENOMIC DNA]</scope>
    <source>
        <strain evidence="12 13">DSM 21945</strain>
    </source>
</reference>
<evidence type="ECO:0000256" key="3">
    <source>
        <dbReference type="ARBA" id="ARBA00022448"/>
    </source>
</evidence>
<dbReference type="NCBIfam" id="NF000282">
    <property type="entry name" value="RND_permease_1"/>
    <property type="match status" value="1"/>
</dbReference>
<dbReference type="AlphaFoldDB" id="A0A3N1P6J7"/>
<accession>A0A3N1P6J7</accession>
<keyword evidence="6 9" id="KW-0812">Transmembrane</keyword>
<dbReference type="SUPFAM" id="SSF82693">
    <property type="entry name" value="Multidrug efflux transporter AcrB pore domain, PN1, PN2, PC1 and PC2 subdomains"/>
    <property type="match status" value="4"/>
</dbReference>
<gene>
    <name evidence="12" type="ORF">EDC28_10724</name>
</gene>
<evidence type="ECO:0000256" key="4">
    <source>
        <dbReference type="ARBA" id="ARBA00022475"/>
    </source>
</evidence>
<feature type="transmembrane region" description="Helical" evidence="9">
    <location>
        <begin position="905"/>
        <end position="927"/>
    </location>
</feature>
<keyword evidence="7 9" id="KW-1133">Transmembrane helix</keyword>
<dbReference type="PRINTS" id="PR00702">
    <property type="entry name" value="ACRIFLAVINRP"/>
</dbReference>
<feature type="transmembrane region" description="Helical" evidence="9">
    <location>
        <begin position="977"/>
        <end position="998"/>
    </location>
</feature>
<dbReference type="GO" id="GO:0015562">
    <property type="term" value="F:efflux transmembrane transporter activity"/>
    <property type="evidence" value="ECO:0007669"/>
    <property type="project" value="InterPro"/>
</dbReference>
<dbReference type="RefSeq" id="WP_123421925.1">
    <property type="nucleotide sequence ID" value="NZ_RJUL01000007.1"/>
</dbReference>
<feature type="transmembrane region" description="Helical" evidence="9">
    <location>
        <begin position="472"/>
        <end position="499"/>
    </location>
</feature>
<dbReference type="PANTHER" id="PTHR32063:SF11">
    <property type="entry name" value="CATION OR DRUG EFFLUX SYSTEM PROTEIN"/>
    <property type="match status" value="1"/>
</dbReference>
<dbReference type="FunFam" id="3.30.70.1430:FF:000001">
    <property type="entry name" value="Efflux pump membrane transporter"/>
    <property type="match status" value="1"/>
</dbReference>
<dbReference type="PANTHER" id="PTHR32063">
    <property type="match status" value="1"/>
</dbReference>
<comment type="subcellular location">
    <subcellularLocation>
        <location evidence="1 9">Cell inner membrane</location>
        <topology evidence="1 9">Multi-pass membrane protein</topology>
    </subcellularLocation>
</comment>
<evidence type="ECO:0000259" key="11">
    <source>
        <dbReference type="PROSITE" id="PS50156"/>
    </source>
</evidence>
<dbReference type="Gene3D" id="3.30.70.1440">
    <property type="entry name" value="Multidrug efflux transporter AcrB pore domain"/>
    <property type="match status" value="1"/>
</dbReference>